<reference evidence="1" key="1">
    <citation type="submission" date="2021-06" db="EMBL/GenBank/DDBJ databases">
        <authorList>
            <person name="Kallberg Y."/>
            <person name="Tangrot J."/>
            <person name="Rosling A."/>
        </authorList>
    </citation>
    <scope>NUCLEOTIDE SEQUENCE</scope>
    <source>
        <strain evidence="1">MA453B</strain>
    </source>
</reference>
<dbReference type="AlphaFoldDB" id="A0A9N9F638"/>
<accession>A0A9N9F638</accession>
<protein>
    <submittedName>
        <fullName evidence="1">18698_t:CDS:1</fullName>
    </submittedName>
</protein>
<dbReference type="EMBL" id="CAJVPY010001204">
    <property type="protein sequence ID" value="CAG8511712.1"/>
    <property type="molecule type" value="Genomic_DNA"/>
</dbReference>
<keyword evidence="2" id="KW-1185">Reference proteome</keyword>
<dbReference type="Proteomes" id="UP000789405">
    <property type="component" value="Unassembled WGS sequence"/>
</dbReference>
<evidence type="ECO:0000313" key="2">
    <source>
        <dbReference type="Proteomes" id="UP000789405"/>
    </source>
</evidence>
<name>A0A9N9F638_9GLOM</name>
<gene>
    <name evidence="1" type="ORF">DERYTH_LOCUS3420</name>
</gene>
<comment type="caution">
    <text evidence="1">The sequence shown here is derived from an EMBL/GenBank/DDBJ whole genome shotgun (WGS) entry which is preliminary data.</text>
</comment>
<proteinExistence type="predicted"/>
<evidence type="ECO:0000313" key="1">
    <source>
        <dbReference type="EMBL" id="CAG8511712.1"/>
    </source>
</evidence>
<sequence>MLTEQGFDNRLLRENWNDVILTIYKINLLWEFVSNKCKT</sequence>
<organism evidence="1 2">
    <name type="scientific">Dentiscutata erythropus</name>
    <dbReference type="NCBI Taxonomy" id="1348616"/>
    <lineage>
        <taxon>Eukaryota</taxon>
        <taxon>Fungi</taxon>
        <taxon>Fungi incertae sedis</taxon>
        <taxon>Mucoromycota</taxon>
        <taxon>Glomeromycotina</taxon>
        <taxon>Glomeromycetes</taxon>
        <taxon>Diversisporales</taxon>
        <taxon>Gigasporaceae</taxon>
        <taxon>Dentiscutata</taxon>
    </lineage>
</organism>